<evidence type="ECO:0000313" key="2">
    <source>
        <dbReference type="Proteomes" id="UP000798662"/>
    </source>
</evidence>
<name>A0ACC3BSN1_PYRYE</name>
<keyword evidence="2" id="KW-1185">Reference proteome</keyword>
<reference evidence="1" key="1">
    <citation type="submission" date="2019-11" db="EMBL/GenBank/DDBJ databases">
        <title>Nori genome reveals adaptations in red seaweeds to the harsh intertidal environment.</title>
        <authorList>
            <person name="Wang D."/>
            <person name="Mao Y."/>
        </authorList>
    </citation>
    <scope>NUCLEOTIDE SEQUENCE</scope>
    <source>
        <tissue evidence="1">Gametophyte</tissue>
    </source>
</reference>
<organism evidence="1 2">
    <name type="scientific">Pyropia yezoensis</name>
    <name type="common">Susabi-nori</name>
    <name type="synonym">Porphyra yezoensis</name>
    <dbReference type="NCBI Taxonomy" id="2788"/>
    <lineage>
        <taxon>Eukaryota</taxon>
        <taxon>Rhodophyta</taxon>
        <taxon>Bangiophyceae</taxon>
        <taxon>Bangiales</taxon>
        <taxon>Bangiaceae</taxon>
        <taxon>Pyropia</taxon>
    </lineage>
</organism>
<protein>
    <submittedName>
        <fullName evidence="1">Uncharacterized protein</fullName>
    </submittedName>
</protein>
<dbReference type="Proteomes" id="UP000798662">
    <property type="component" value="Chromosome 1"/>
</dbReference>
<proteinExistence type="predicted"/>
<accession>A0ACC3BSN1</accession>
<comment type="caution">
    <text evidence="1">The sequence shown here is derived from an EMBL/GenBank/DDBJ whole genome shotgun (WGS) entry which is preliminary data.</text>
</comment>
<sequence length="435" mass="45690">MRRARSTAALSAECPPPPQRVGANPCDDERWGAARGRVAGGRDPFRRASTPGPRPVVERPWREEAQPVRRSIEAFPYAPTGRGGVCRAVLIGATYRFDRDASKLLPGPDRDVVAVRRLLGDYWGVPDTRVTILTDGPAVARAGLAVGGKPSRAAILGACRAVVDASFTGDTIFFFFSGHGSRARDTAGDEVDGWDNTIVPTDWATPEGSSPITDDLLYRVLVKDLPPGVRLFSIFDCCHSSNVLGLQGQFFSSDGPADPPTPRVAVPPEALMEEGWRAGVAGGMRSIAGSIASSGDADADDRTRGALSVPDILIRSVRAAMEALAVSAVTHPPTLGVAWCLAACGATATSTNARGTVGAHGALTDAFIRTVRRAAERGGRAGGAMVGGRRRAPPALTYWDLRRGIAAELNAQGLTQVPVLSASAPEARLGECLEL</sequence>
<evidence type="ECO:0000313" key="1">
    <source>
        <dbReference type="EMBL" id="KAK1861031.1"/>
    </source>
</evidence>
<gene>
    <name evidence="1" type="ORF">I4F81_003615</name>
</gene>
<dbReference type="EMBL" id="CM020618">
    <property type="protein sequence ID" value="KAK1861031.1"/>
    <property type="molecule type" value="Genomic_DNA"/>
</dbReference>